<dbReference type="InParanoid" id="A0A1S3JVL7"/>
<evidence type="ECO:0000256" key="2">
    <source>
        <dbReference type="ARBA" id="ARBA00023295"/>
    </source>
</evidence>
<feature type="region of interest" description="Disordered" evidence="8">
    <location>
        <begin position="412"/>
        <end position="467"/>
    </location>
</feature>
<evidence type="ECO:0000313" key="10">
    <source>
        <dbReference type="Proteomes" id="UP000085678"/>
    </source>
</evidence>
<reference evidence="11" key="1">
    <citation type="submission" date="2025-08" db="UniProtKB">
        <authorList>
            <consortium name="RefSeq"/>
        </authorList>
    </citation>
    <scope>IDENTIFICATION</scope>
    <source>
        <tissue evidence="11">Gonads</tissue>
    </source>
</reference>
<dbReference type="GO" id="GO:0009100">
    <property type="term" value="P:glycoprotein metabolic process"/>
    <property type="evidence" value="ECO:0007669"/>
    <property type="project" value="TreeGrafter"/>
</dbReference>
<evidence type="ECO:0000256" key="3">
    <source>
        <dbReference type="ARBA" id="ARBA00030512"/>
    </source>
</evidence>
<dbReference type="Gene3D" id="3.40.630.30">
    <property type="match status" value="1"/>
</dbReference>
<evidence type="ECO:0000259" key="9">
    <source>
        <dbReference type="PROSITE" id="PS52009"/>
    </source>
</evidence>
<dbReference type="GO" id="GO:0102571">
    <property type="term" value="F:[protein]-3-O-(N-acetyl-D-glucosaminyl)-L-serine/L-threonine O-N-acetyl-alpha-D-glucosaminase activity"/>
    <property type="evidence" value="ECO:0007669"/>
    <property type="project" value="UniProtKB-EC"/>
</dbReference>
<gene>
    <name evidence="11" type="primary">LOC106176558</name>
</gene>
<dbReference type="OrthoDB" id="9975416at2759"/>
<evidence type="ECO:0000256" key="1">
    <source>
        <dbReference type="ARBA" id="ARBA00022801"/>
    </source>
</evidence>
<dbReference type="GO" id="GO:0016231">
    <property type="term" value="F:beta-N-acetylglucosaminidase activity"/>
    <property type="evidence" value="ECO:0007669"/>
    <property type="project" value="TreeGrafter"/>
</dbReference>
<dbReference type="PANTHER" id="PTHR13170">
    <property type="entry name" value="O-GLCNACASE"/>
    <property type="match status" value="1"/>
</dbReference>
<sequence>MREVKNHLDSDINSLNGNFLCGVVEGFYGRPWTIDQRRDLFRKMDRMGLNTYMYAPKDDYKHRAYWRELYSVEEAEHLTNLIEAAKENNITFYYAISPGLDITFSNTKEAACLKRKLEQVAAFGCTAFAILFDDIETEMCPADKELFQSFAHAQVHVTNEVYQHLNQPGFLFCPTEYCGTRAMPTVASSEYLNTVGSKLLPGIDIMWTGPRVVSKHITIQSIEEVTKVLQRPPVIWDNYHANDYDQKRLFLGPYDGRSTDLVPYLHGVLTNPNCEFEANFIPLHTIAQWSKSNMDGVRKDVVLSESPTVSDIRLETENIQPCSEEDIPPKYDNRYQPKVALKAAIIDWLPEFYTKRNVAPCNMPAKCLNIPPLANPCPPVPGEDLPPITNMNQLGQIDGSYMQPAPSLLPVNSLVEPSSAVPGDSSDKGDSEPMDYIPTVGIAPDCDMEPKSDADSNLDGASGRTLEGADNTMQVDTCDTDNMEVPEKDRLTYEDISLLVDLFYLPFEHGQQAVHLLTEFHWLKANSGCMTESKKKNGHSPLVEEWETRSKKFNETVEAVKVLAEKLFKIPNRSLLYDLYPYMWDMRGILCLLNSFIKWLVTGSLLHMGIYGKTGIFTWCNKAYRDAFMCGDQEPWMFRGGLAGEFQRMLPIDGAHDLFHHVAPVPPSQKMFTIRPYLPSDEAAVYEVCRKTCDDGLDGTEVFPGQPDLIGDKLVGGFINLSPEYCFVVEDEQGVFGYVLAALDAKSFYKKLEVAWISELCTKYPLSDKVDNLTPAEEIISSFHNFKTNLPNTLYENFPTILKMDILPDRVDDSSVAKRMLACVLSALKANGSIGAHCEVNVGDRQMVEFYAKLGFVEAPSSDQLLSEDTFLLVRRI</sequence>
<evidence type="ECO:0000313" key="11">
    <source>
        <dbReference type="RefSeq" id="XP_013414450.1"/>
    </source>
</evidence>
<dbReference type="STRING" id="7574.A0A1S3JVL7"/>
<dbReference type="Pfam" id="PF07555">
    <property type="entry name" value="NAGidase"/>
    <property type="match status" value="1"/>
</dbReference>
<evidence type="ECO:0000256" key="4">
    <source>
        <dbReference type="ARBA" id="ARBA00050933"/>
    </source>
</evidence>
<dbReference type="AlphaFoldDB" id="A0A1S3JVL7"/>
<evidence type="ECO:0000256" key="5">
    <source>
        <dbReference type="ARBA" id="ARBA00052136"/>
    </source>
</evidence>
<dbReference type="Gene3D" id="3.20.20.80">
    <property type="entry name" value="Glycosidases"/>
    <property type="match status" value="1"/>
</dbReference>
<dbReference type="EC" id="3.2.1.169" evidence="6"/>
<keyword evidence="2" id="KW-0326">Glycosidase</keyword>
<protein>
    <recommendedName>
        <fullName evidence="6">protein O-GlcNAcase</fullName>
        <ecNumber evidence="6">3.2.1.169</ecNumber>
    </recommendedName>
    <alternativeName>
        <fullName evidence="3">Beta-N-acetylhexosaminidase</fullName>
    </alternativeName>
    <alternativeName>
        <fullName evidence="7">Beta-hexosaminidase</fullName>
    </alternativeName>
</protein>
<dbReference type="RefSeq" id="XP_013414450.1">
    <property type="nucleotide sequence ID" value="XM_013558996.1"/>
</dbReference>
<keyword evidence="1" id="KW-0378">Hydrolase</keyword>
<dbReference type="SUPFAM" id="SSF55729">
    <property type="entry name" value="Acyl-CoA N-acyltransferases (Nat)"/>
    <property type="match status" value="1"/>
</dbReference>
<organism evidence="10 11">
    <name type="scientific">Lingula anatina</name>
    <name type="common">Brachiopod</name>
    <name type="synonym">Lingula unguis</name>
    <dbReference type="NCBI Taxonomy" id="7574"/>
    <lineage>
        <taxon>Eukaryota</taxon>
        <taxon>Metazoa</taxon>
        <taxon>Spiralia</taxon>
        <taxon>Lophotrochozoa</taxon>
        <taxon>Brachiopoda</taxon>
        <taxon>Linguliformea</taxon>
        <taxon>Lingulata</taxon>
        <taxon>Lingulida</taxon>
        <taxon>Linguloidea</taxon>
        <taxon>Lingulidae</taxon>
        <taxon>Lingula</taxon>
    </lineage>
</organism>
<accession>A0A1S3JVL7</accession>
<comment type="catalytic activity">
    <reaction evidence="4">
        <text>3-O-(N-acetyl-beta-D-glucosaminyl)-L-seryl-[protein] + H2O = N-acetyl-D-glucosamine + L-seryl-[protein]</text>
        <dbReference type="Rhea" id="RHEA:48876"/>
        <dbReference type="Rhea" id="RHEA-COMP:9863"/>
        <dbReference type="Rhea" id="RHEA-COMP:12251"/>
        <dbReference type="ChEBI" id="CHEBI:15377"/>
        <dbReference type="ChEBI" id="CHEBI:29999"/>
        <dbReference type="ChEBI" id="CHEBI:90838"/>
        <dbReference type="ChEBI" id="CHEBI:506227"/>
        <dbReference type="EC" id="3.2.1.169"/>
    </reaction>
</comment>
<dbReference type="Proteomes" id="UP000085678">
    <property type="component" value="Unplaced"/>
</dbReference>
<dbReference type="InterPro" id="IPR011496">
    <property type="entry name" value="O-GlcNAcase_cat"/>
</dbReference>
<dbReference type="PROSITE" id="PS52009">
    <property type="entry name" value="GH84"/>
    <property type="match status" value="1"/>
</dbReference>
<dbReference type="FunFam" id="3.20.20.80:FF:000009">
    <property type="entry name" value="O-GlcNAcase BT_4395"/>
    <property type="match status" value="1"/>
</dbReference>
<dbReference type="InterPro" id="IPR017853">
    <property type="entry name" value="GH"/>
</dbReference>
<feature type="domain" description="GH84" evidence="9">
    <location>
        <begin position="19"/>
        <end position="294"/>
    </location>
</feature>
<dbReference type="FunCoup" id="A0A1S3JVL7">
    <property type="interactions" value="2823"/>
</dbReference>
<dbReference type="InterPro" id="IPR051822">
    <property type="entry name" value="Glycosyl_Hydrolase_84"/>
</dbReference>
<keyword evidence="10" id="KW-1185">Reference proteome</keyword>
<evidence type="ECO:0000256" key="6">
    <source>
        <dbReference type="ARBA" id="ARBA00066938"/>
    </source>
</evidence>
<evidence type="ECO:0000256" key="8">
    <source>
        <dbReference type="SAM" id="MobiDB-lite"/>
    </source>
</evidence>
<comment type="catalytic activity">
    <reaction evidence="5">
        <text>3-O-(N-acetyl-beta-D-glucosaminyl)-L-threonyl-[protein] + H2O = L-threonyl-[protein] + N-acetyl-D-glucosamine</text>
        <dbReference type="Rhea" id="RHEA:48892"/>
        <dbReference type="Rhea" id="RHEA-COMP:11060"/>
        <dbReference type="Rhea" id="RHEA-COMP:12252"/>
        <dbReference type="ChEBI" id="CHEBI:15377"/>
        <dbReference type="ChEBI" id="CHEBI:30013"/>
        <dbReference type="ChEBI" id="CHEBI:90840"/>
        <dbReference type="ChEBI" id="CHEBI:506227"/>
        <dbReference type="EC" id="3.2.1.169"/>
    </reaction>
</comment>
<dbReference type="SUPFAM" id="SSF51445">
    <property type="entry name" value="(Trans)glycosidases"/>
    <property type="match status" value="1"/>
</dbReference>
<dbReference type="PANTHER" id="PTHR13170:SF16">
    <property type="entry name" value="PROTEIN O-GLCNACASE"/>
    <property type="match status" value="1"/>
</dbReference>
<dbReference type="GeneID" id="106176558"/>
<dbReference type="Gene3D" id="1.20.58.240">
    <property type="entry name" value="STAT, domain 1"/>
    <property type="match status" value="1"/>
</dbReference>
<name>A0A1S3JVL7_LINAN</name>
<proteinExistence type="predicted"/>
<evidence type="ECO:0000256" key="7">
    <source>
        <dbReference type="ARBA" id="ARBA00076634"/>
    </source>
</evidence>
<dbReference type="KEGG" id="lak:106176558"/>
<dbReference type="InterPro" id="IPR016181">
    <property type="entry name" value="Acyl_CoA_acyltransferase"/>
</dbReference>